<dbReference type="PIRSF" id="PIRSF001434">
    <property type="entry name" value="CGS"/>
    <property type="match status" value="1"/>
</dbReference>
<dbReference type="InterPro" id="IPR015421">
    <property type="entry name" value="PyrdxlP-dep_Trfase_major"/>
</dbReference>
<protein>
    <submittedName>
        <fullName evidence="9">Cystathionine beta-lyase</fullName>
        <ecNumber evidence="9">4.4.1.13</ecNumber>
    </submittedName>
</protein>
<dbReference type="InterPro" id="IPR000277">
    <property type="entry name" value="Cys/Met-Metab_PyrdxlP-dep_enz"/>
</dbReference>
<dbReference type="Gene3D" id="3.90.1150.10">
    <property type="entry name" value="Aspartate Aminotransferase, domain 1"/>
    <property type="match status" value="1"/>
</dbReference>
<dbReference type="GO" id="GO:0019346">
    <property type="term" value="P:transsulfuration"/>
    <property type="evidence" value="ECO:0007669"/>
    <property type="project" value="InterPro"/>
</dbReference>
<reference evidence="9 10" key="1">
    <citation type="submission" date="2020-04" db="EMBL/GenBank/DDBJ databases">
        <authorList>
            <person name="De Canck E."/>
        </authorList>
    </citation>
    <scope>NUCLEOTIDE SEQUENCE [LARGE SCALE GENOMIC DNA]</scope>
    <source>
        <strain evidence="9 10">LMG 3441</strain>
    </source>
</reference>
<evidence type="ECO:0000256" key="5">
    <source>
        <dbReference type="ARBA" id="ARBA00047517"/>
    </source>
</evidence>
<dbReference type="CDD" id="cd00614">
    <property type="entry name" value="CGS_like"/>
    <property type="match status" value="1"/>
</dbReference>
<dbReference type="NCBIfam" id="TIGR01324">
    <property type="entry name" value="cysta_beta_ly_B"/>
    <property type="match status" value="1"/>
</dbReference>
<dbReference type="EMBL" id="CADIJQ010000001">
    <property type="protein sequence ID" value="CAB3658488.1"/>
    <property type="molecule type" value="Genomic_DNA"/>
</dbReference>
<dbReference type="EC" id="4.4.1.13" evidence="9"/>
<dbReference type="GO" id="GO:0030170">
    <property type="term" value="F:pyridoxal phosphate binding"/>
    <property type="evidence" value="ECO:0007669"/>
    <property type="project" value="InterPro"/>
</dbReference>
<dbReference type="FunFam" id="3.40.640.10:FF:000046">
    <property type="entry name" value="Cystathionine gamma-lyase"/>
    <property type="match status" value="1"/>
</dbReference>
<proteinExistence type="inferred from homology"/>
<gene>
    <name evidence="9" type="primary">metC_1</name>
    <name evidence="9" type="ORF">LMG3441_00429</name>
</gene>
<dbReference type="GO" id="GO:0047804">
    <property type="term" value="F:cysteine-S-conjugate beta-lyase activity"/>
    <property type="evidence" value="ECO:0007669"/>
    <property type="project" value="UniProtKB-EC"/>
</dbReference>
<evidence type="ECO:0000256" key="7">
    <source>
        <dbReference type="RuleBase" id="RU362118"/>
    </source>
</evidence>
<dbReference type="InterPro" id="IPR015424">
    <property type="entry name" value="PyrdxlP-dep_Trfase"/>
</dbReference>
<evidence type="ECO:0000313" key="9">
    <source>
        <dbReference type="EMBL" id="CAB3658488.1"/>
    </source>
</evidence>
<keyword evidence="4 9" id="KW-0456">Lyase</keyword>
<comment type="cofactor">
    <cofactor evidence="1 7">
        <name>pyridoxal 5'-phosphate</name>
        <dbReference type="ChEBI" id="CHEBI:597326"/>
    </cofactor>
</comment>
<dbReference type="PANTHER" id="PTHR43500">
    <property type="entry name" value="CYSTATHIONINE BETA-LYASE-RELATED"/>
    <property type="match status" value="1"/>
</dbReference>
<evidence type="ECO:0000313" key="10">
    <source>
        <dbReference type="Proteomes" id="UP000494269"/>
    </source>
</evidence>
<dbReference type="Pfam" id="PF01053">
    <property type="entry name" value="Cys_Met_Meta_PP"/>
    <property type="match status" value="1"/>
</dbReference>
<evidence type="ECO:0000256" key="6">
    <source>
        <dbReference type="PIRSR" id="PIRSR001434-2"/>
    </source>
</evidence>
<dbReference type="AlphaFoldDB" id="A0A6S6Z282"/>
<name>A0A6S6Z282_9BURK</name>
<dbReference type="RefSeq" id="WP_254600405.1">
    <property type="nucleotide sequence ID" value="NZ_CADIJQ010000001.1"/>
</dbReference>
<evidence type="ECO:0000256" key="8">
    <source>
        <dbReference type="SAM" id="MobiDB-lite"/>
    </source>
</evidence>
<keyword evidence="10" id="KW-1185">Reference proteome</keyword>
<dbReference type="SUPFAM" id="SSF53383">
    <property type="entry name" value="PLP-dependent transferases"/>
    <property type="match status" value="1"/>
</dbReference>
<dbReference type="GO" id="GO:0019450">
    <property type="term" value="P:L-cysteine catabolic process to pyruvate"/>
    <property type="evidence" value="ECO:0007669"/>
    <property type="project" value="TreeGrafter"/>
</dbReference>
<dbReference type="Proteomes" id="UP000494269">
    <property type="component" value="Unassembled WGS sequence"/>
</dbReference>
<feature type="modified residue" description="N6-(pyridoxal phosphate)lysine" evidence="6">
    <location>
        <position position="238"/>
    </location>
</feature>
<comment type="similarity">
    <text evidence="2 7">Belongs to the trans-sulfuration enzymes family.</text>
</comment>
<dbReference type="InterPro" id="IPR015422">
    <property type="entry name" value="PyrdxlP-dep_Trfase_small"/>
</dbReference>
<comment type="catalytic activity">
    <reaction evidence="5">
        <text>L,L-cystathionine + H2O = L-homocysteine + pyruvate + NH4(+)</text>
        <dbReference type="Rhea" id="RHEA:13965"/>
        <dbReference type="ChEBI" id="CHEBI:15361"/>
        <dbReference type="ChEBI" id="CHEBI:15377"/>
        <dbReference type="ChEBI" id="CHEBI:28938"/>
        <dbReference type="ChEBI" id="CHEBI:58161"/>
        <dbReference type="ChEBI" id="CHEBI:58199"/>
    </reaction>
</comment>
<evidence type="ECO:0000256" key="2">
    <source>
        <dbReference type="ARBA" id="ARBA00009077"/>
    </source>
</evidence>
<evidence type="ECO:0000256" key="3">
    <source>
        <dbReference type="ARBA" id="ARBA00022898"/>
    </source>
</evidence>
<accession>A0A6S6Z282</accession>
<feature type="compositionally biased region" description="Low complexity" evidence="8">
    <location>
        <begin position="7"/>
        <end position="23"/>
    </location>
</feature>
<dbReference type="Gene3D" id="3.40.640.10">
    <property type="entry name" value="Type I PLP-dependent aspartate aminotransferase-like (Major domain)"/>
    <property type="match status" value="1"/>
</dbReference>
<evidence type="ECO:0000256" key="4">
    <source>
        <dbReference type="ARBA" id="ARBA00023239"/>
    </source>
</evidence>
<dbReference type="PANTHER" id="PTHR43500:SF1">
    <property type="entry name" value="CYSTATHIONINE BETA-LYASE-RELATED"/>
    <property type="match status" value="1"/>
</dbReference>
<keyword evidence="3 6" id="KW-0663">Pyridoxal phosphate</keyword>
<evidence type="ECO:0000256" key="1">
    <source>
        <dbReference type="ARBA" id="ARBA00001933"/>
    </source>
</evidence>
<organism evidence="9 10">
    <name type="scientific">Achromobacter kerstersii</name>
    <dbReference type="NCBI Taxonomy" id="1353890"/>
    <lineage>
        <taxon>Bacteria</taxon>
        <taxon>Pseudomonadati</taxon>
        <taxon>Pseudomonadota</taxon>
        <taxon>Betaproteobacteria</taxon>
        <taxon>Burkholderiales</taxon>
        <taxon>Alcaligenaceae</taxon>
        <taxon>Achromobacter</taxon>
    </lineage>
</organism>
<dbReference type="InterPro" id="IPR006233">
    <property type="entry name" value="Cys_b_lyase_bac"/>
</dbReference>
<sequence>MSQEQTQAQGQAHGQAHGQAQAHGKAHDQPQAHVQTRLVHAGSPELKNGAGPVNVPVVRTSTVRFADTAAQAALNKLRAAGDRVATYGRHGLDTHQALEEAVASLEGGHRTVLAPSGLSAITLVLLATLAPGDHALVADSVYSPVRKVDKSLLQRYGVQVEYFSPSQDTLESLIRPNTRLLYLESPSSLLFEVLDLPALAATARRHGVLVAADNTWSGGLYYQPLALGANLSIQAATKYLAGHSDVMMGVVTVDSAELARKIGVTYDALGLSVGADDAYLTLRGLRTLDVRLARHQTNALAVAEYLAGHGDVAQVFYPALPQDPGHALWRRDFSGASGLVSFAFGNADPAAASRFIDALRYFSIGASWGGYESLALEAAPERLAEHSVWQQGAGKPSVVRLHIGLEHPQDLIGDLERAFSVTRDALRRSA</sequence>
<feature type="region of interest" description="Disordered" evidence="8">
    <location>
        <begin position="1"/>
        <end position="33"/>
    </location>
</feature>